<dbReference type="EMBL" id="CP017253">
    <property type="protein sequence ID" value="AOR23768.1"/>
    <property type="molecule type" value="Genomic_DNA"/>
</dbReference>
<dbReference type="InterPro" id="IPR014001">
    <property type="entry name" value="Helicase_ATP-bd"/>
</dbReference>
<keyword evidence="5" id="KW-1133">Transmembrane helix</keyword>
<dbReference type="SMART" id="SM00487">
    <property type="entry name" value="DEXDc"/>
    <property type="match status" value="1"/>
</dbReference>
<dbReference type="InterPro" id="IPR027417">
    <property type="entry name" value="P-loop_NTPase"/>
</dbReference>
<evidence type="ECO:0000259" key="7">
    <source>
        <dbReference type="PROSITE" id="PS51194"/>
    </source>
</evidence>
<dbReference type="RefSeq" id="WP_069679916.1">
    <property type="nucleotide sequence ID" value="NZ_CP017253.2"/>
</dbReference>
<dbReference type="OrthoDB" id="9802848at2"/>
<proteinExistence type="predicted"/>
<dbReference type="InterPro" id="IPR006935">
    <property type="entry name" value="Helicase/UvrB_N"/>
</dbReference>
<dbReference type="Pfam" id="PF00271">
    <property type="entry name" value="Helicase_C"/>
    <property type="match status" value="1"/>
</dbReference>
<reference evidence="9" key="1">
    <citation type="submission" date="2016-09" db="EMBL/GenBank/DDBJ databases">
        <title>Genomics of Clostridium taeniosporum, an organism which forms endospores with ribbon-like appendages.</title>
        <authorList>
            <person name="Walker J.R."/>
        </authorList>
    </citation>
    <scope>NUCLEOTIDE SEQUENCE [LARGE SCALE GENOMIC DNA]</scope>
    <source>
        <strain evidence="9">1/k</strain>
    </source>
</reference>
<dbReference type="GO" id="GO:0005524">
    <property type="term" value="F:ATP binding"/>
    <property type="evidence" value="ECO:0007669"/>
    <property type="project" value="UniProtKB-KW"/>
</dbReference>
<feature type="domain" description="Helicase C-terminal" evidence="7">
    <location>
        <begin position="499"/>
        <end position="657"/>
    </location>
</feature>
<name>A0A1D7XK89_9CLOT</name>
<keyword evidence="5" id="KW-0812">Transmembrane</keyword>
<evidence type="ECO:0000313" key="9">
    <source>
        <dbReference type="Proteomes" id="UP000094652"/>
    </source>
</evidence>
<evidence type="ECO:0000256" key="1">
    <source>
        <dbReference type="ARBA" id="ARBA00022741"/>
    </source>
</evidence>
<dbReference type="PANTHER" id="PTHR11274">
    <property type="entry name" value="RAD25/XP-B DNA REPAIR HELICASE"/>
    <property type="match status" value="1"/>
</dbReference>
<dbReference type="KEGG" id="ctae:BGI42_08520"/>
<evidence type="ECO:0000256" key="3">
    <source>
        <dbReference type="ARBA" id="ARBA00022806"/>
    </source>
</evidence>
<keyword evidence="1" id="KW-0547">Nucleotide-binding</keyword>
<evidence type="ECO:0000256" key="5">
    <source>
        <dbReference type="SAM" id="Phobius"/>
    </source>
</evidence>
<dbReference type="SMART" id="SM00490">
    <property type="entry name" value="HELICc"/>
    <property type="match status" value="1"/>
</dbReference>
<dbReference type="PANTHER" id="PTHR11274:SF0">
    <property type="entry name" value="GENERAL TRANSCRIPTION AND DNA REPAIR FACTOR IIH HELICASE SUBUNIT XPB"/>
    <property type="match status" value="1"/>
</dbReference>
<keyword evidence="3" id="KW-0347">Helicase</keyword>
<accession>A0A1D7XK89</accession>
<dbReference type="PROSITE" id="PS51192">
    <property type="entry name" value="HELICASE_ATP_BIND_1"/>
    <property type="match status" value="1"/>
</dbReference>
<dbReference type="Gene3D" id="3.40.50.300">
    <property type="entry name" value="P-loop containing nucleotide triphosphate hydrolases"/>
    <property type="match status" value="2"/>
</dbReference>
<dbReference type="Proteomes" id="UP000094652">
    <property type="component" value="Chromosome"/>
</dbReference>
<evidence type="ECO:0000259" key="6">
    <source>
        <dbReference type="PROSITE" id="PS51192"/>
    </source>
</evidence>
<dbReference type="SUPFAM" id="SSF52540">
    <property type="entry name" value="P-loop containing nucleoside triphosphate hydrolases"/>
    <property type="match status" value="1"/>
</dbReference>
<sequence>MNYKDLDIKRSYISRGNNNIAEAFLIPALKFTKIYKRSVGFFSSGVLELILDGIVVMVRNNGIIQLIASPKLNEEDINAINLGYKMRKDMIYDYFTRDFLMEVEKLNDNKLRMLCELISRGVLDIKIAITNDEGMYHDKLGILRDFDNNTIVFYGSSNSSYGGYRSNYEKIRVVKGWDEGNKEIIIEEELEFDTLWKGKNEFVEVYQYSETAKLNLLEVIKKRKNSQKDKKTIELRDYQEQAIKAWVDNDYHGFYVMATGTGKTWTAIYSTVELMKNHSPIVVICAPYKHLIKQWAEDVEKTFINGKIIMVSSENPGWEKQIMNEIIRKKYNSDMQLIIISTIASFNMDRFINLINKSDNDKLLIVDEAHRFTNRSERLHEIFDYMLGLSATPYSGSSAEKGRELMKFFGGQVFNLPIETALQKGFLVHYYYKPIFVNSTDYEEKKFNEQSMKIASCFKNNICINPDLLVKSLRNRLRIISMSEEKQSRIDEIINEINDPDHFVVYCGDGRLFDNNSGEEIRHIQSIKRVLTDHGFKTSQFTAKENMDERMQLVDSFNKGEISSLVAIRCLDEGINIPSIKSALILSSNDDYREFVQRRGRILRTYEGKKNATIYDVIVLPSSDMCQWAKIELRRFLEYGRLALNWNDLEIKLNDVIKEYNIKIEDIDVYDYEDILGDEDE</sequence>
<evidence type="ECO:0008006" key="10">
    <source>
        <dbReference type="Google" id="ProtNLM"/>
    </source>
</evidence>
<dbReference type="InterPro" id="IPR050615">
    <property type="entry name" value="ATP-dep_DNA_Helicase"/>
</dbReference>
<evidence type="ECO:0000256" key="2">
    <source>
        <dbReference type="ARBA" id="ARBA00022801"/>
    </source>
</evidence>
<dbReference type="GO" id="GO:0004386">
    <property type="term" value="F:helicase activity"/>
    <property type="evidence" value="ECO:0007669"/>
    <property type="project" value="UniProtKB-KW"/>
</dbReference>
<keyword evidence="4" id="KW-0067">ATP-binding</keyword>
<keyword evidence="2" id="KW-0378">Hydrolase</keyword>
<dbReference type="PROSITE" id="PS51194">
    <property type="entry name" value="HELICASE_CTER"/>
    <property type="match status" value="1"/>
</dbReference>
<organism evidence="8 9">
    <name type="scientific">Clostridium taeniosporum</name>
    <dbReference type="NCBI Taxonomy" id="394958"/>
    <lineage>
        <taxon>Bacteria</taxon>
        <taxon>Bacillati</taxon>
        <taxon>Bacillota</taxon>
        <taxon>Clostridia</taxon>
        <taxon>Eubacteriales</taxon>
        <taxon>Clostridiaceae</taxon>
        <taxon>Clostridium</taxon>
    </lineage>
</organism>
<dbReference type="STRING" id="394958.BGI42_08520"/>
<protein>
    <recommendedName>
        <fullName evidence="10">DNA repair helicase</fullName>
    </recommendedName>
</protein>
<dbReference type="GO" id="GO:0003677">
    <property type="term" value="F:DNA binding"/>
    <property type="evidence" value="ECO:0007669"/>
    <property type="project" value="InterPro"/>
</dbReference>
<gene>
    <name evidence="8" type="ORF">BGI42_08520</name>
</gene>
<evidence type="ECO:0000313" key="8">
    <source>
        <dbReference type="EMBL" id="AOR23768.1"/>
    </source>
</evidence>
<dbReference type="InterPro" id="IPR001650">
    <property type="entry name" value="Helicase_C-like"/>
</dbReference>
<dbReference type="Pfam" id="PF04851">
    <property type="entry name" value="ResIII"/>
    <property type="match status" value="1"/>
</dbReference>
<dbReference type="GO" id="GO:0016787">
    <property type="term" value="F:hydrolase activity"/>
    <property type="evidence" value="ECO:0007669"/>
    <property type="project" value="UniProtKB-KW"/>
</dbReference>
<dbReference type="AlphaFoldDB" id="A0A1D7XK89"/>
<keyword evidence="9" id="KW-1185">Reference proteome</keyword>
<feature type="transmembrane region" description="Helical" evidence="5">
    <location>
        <begin position="39"/>
        <end position="58"/>
    </location>
</feature>
<evidence type="ECO:0000256" key="4">
    <source>
        <dbReference type="ARBA" id="ARBA00022840"/>
    </source>
</evidence>
<feature type="domain" description="Helicase ATP-binding" evidence="6">
    <location>
        <begin position="244"/>
        <end position="411"/>
    </location>
</feature>
<keyword evidence="5" id="KW-0472">Membrane</keyword>